<evidence type="ECO:0000256" key="1">
    <source>
        <dbReference type="SAM" id="MobiDB-lite"/>
    </source>
</evidence>
<keyword evidence="3" id="KW-1185">Reference proteome</keyword>
<feature type="region of interest" description="Disordered" evidence="1">
    <location>
        <begin position="404"/>
        <end position="428"/>
    </location>
</feature>
<organism evidence="2 3">
    <name type="scientific">Suillus placidus</name>
    <dbReference type="NCBI Taxonomy" id="48579"/>
    <lineage>
        <taxon>Eukaryota</taxon>
        <taxon>Fungi</taxon>
        <taxon>Dikarya</taxon>
        <taxon>Basidiomycota</taxon>
        <taxon>Agaricomycotina</taxon>
        <taxon>Agaricomycetes</taxon>
        <taxon>Agaricomycetidae</taxon>
        <taxon>Boletales</taxon>
        <taxon>Suillineae</taxon>
        <taxon>Suillaceae</taxon>
        <taxon>Suillus</taxon>
    </lineage>
</organism>
<dbReference type="Proteomes" id="UP000714275">
    <property type="component" value="Unassembled WGS sequence"/>
</dbReference>
<protein>
    <submittedName>
        <fullName evidence="2">Uncharacterized protein</fullName>
    </submittedName>
</protein>
<proteinExistence type="predicted"/>
<dbReference type="EMBL" id="JABBWD010000185">
    <property type="protein sequence ID" value="KAG1762994.1"/>
    <property type="molecule type" value="Genomic_DNA"/>
</dbReference>
<feature type="compositionally biased region" description="Polar residues" evidence="1">
    <location>
        <begin position="104"/>
        <end position="121"/>
    </location>
</feature>
<feature type="region of interest" description="Disordered" evidence="1">
    <location>
        <begin position="1"/>
        <end position="40"/>
    </location>
</feature>
<feature type="compositionally biased region" description="Polar residues" evidence="1">
    <location>
        <begin position="136"/>
        <end position="154"/>
    </location>
</feature>
<feature type="compositionally biased region" description="Low complexity" evidence="1">
    <location>
        <begin position="89"/>
        <end position="102"/>
    </location>
</feature>
<accession>A0A9P6ZFY7</accession>
<evidence type="ECO:0000313" key="3">
    <source>
        <dbReference type="Proteomes" id="UP000714275"/>
    </source>
</evidence>
<sequence length="457" mass="49149">MQQQPAQTGQSSIPAPPQYGLHPYPQMPQPPLAPSRHRPYPPELYTYLYQQFARSAYPAYGAPYPVPPQNGGGYPPAFPGTGVPAAAAPAAAALPSHPSAPSLVQPSRNQHSEQALGQQQTPAAAPPSYPFAPSLIQPSHNQHSEQGLGQQQTPAAALPSYPFAPSLVEPSHNQHSEQGLGQQQTPVAAAGQSAVRRGKRKAVDLDDDAPPQKKQSVHPFHPDFELVQNNGELRYKCRLPQCENVAAVLYVSIQGHIKSKRHQKSRVWLPSQDCDKAVSHGDDSTHDDTVLAEQWKQFIQNIEQMADSTSSGLLAESLDSLEETVDSASGEPLEKLVNSLEETIDSASGAQLDQSVNSLEETVDSASGGQSEDFINTVGETIDSASGGQSEDFINSVGETVDSASGEQLEESPNSPDETNVWHRTSPNFDSEFDYFMNTAGKPYVSPSGESMDDLVE</sequence>
<evidence type="ECO:0000313" key="2">
    <source>
        <dbReference type="EMBL" id="KAG1762994.1"/>
    </source>
</evidence>
<feature type="compositionally biased region" description="Polar residues" evidence="1">
    <location>
        <begin position="1"/>
        <end position="13"/>
    </location>
</feature>
<feature type="compositionally biased region" description="Polar residues" evidence="1">
    <location>
        <begin position="171"/>
        <end position="186"/>
    </location>
</feature>
<name>A0A9P6ZFY7_9AGAM</name>
<dbReference type="OrthoDB" id="2672240at2759"/>
<dbReference type="AlphaFoldDB" id="A0A9P6ZFY7"/>
<feature type="region of interest" description="Disordered" evidence="1">
    <location>
        <begin position="89"/>
        <end position="220"/>
    </location>
</feature>
<comment type="caution">
    <text evidence="2">The sequence shown here is derived from an EMBL/GenBank/DDBJ whole genome shotgun (WGS) entry which is preliminary data.</text>
</comment>
<gene>
    <name evidence="2" type="ORF">EV702DRAFT_1283736</name>
</gene>
<reference evidence="2" key="1">
    <citation type="journal article" date="2020" name="New Phytol.">
        <title>Comparative genomics reveals dynamic genome evolution in host specialist ectomycorrhizal fungi.</title>
        <authorList>
            <person name="Lofgren L.A."/>
            <person name="Nguyen N.H."/>
            <person name="Vilgalys R."/>
            <person name="Ruytinx J."/>
            <person name="Liao H.L."/>
            <person name="Branco S."/>
            <person name="Kuo A."/>
            <person name="LaButti K."/>
            <person name="Lipzen A."/>
            <person name="Andreopoulos W."/>
            <person name="Pangilinan J."/>
            <person name="Riley R."/>
            <person name="Hundley H."/>
            <person name="Na H."/>
            <person name="Barry K."/>
            <person name="Grigoriev I.V."/>
            <person name="Stajich J.E."/>
            <person name="Kennedy P.G."/>
        </authorList>
    </citation>
    <scope>NUCLEOTIDE SEQUENCE</scope>
    <source>
        <strain evidence="2">DOB743</strain>
    </source>
</reference>